<dbReference type="KEGG" id="pkz:C5L36_0E03260"/>
<evidence type="ECO:0000256" key="3">
    <source>
        <dbReference type="ARBA" id="ARBA00022664"/>
    </source>
</evidence>
<evidence type="ECO:0000256" key="1">
    <source>
        <dbReference type="ARBA" id="ARBA00004123"/>
    </source>
</evidence>
<dbReference type="GO" id="GO:0046540">
    <property type="term" value="C:U4/U6 x U5 tri-snRNP complex"/>
    <property type="evidence" value="ECO:0007669"/>
    <property type="project" value="UniProtKB-UniRule"/>
</dbReference>
<dbReference type="GO" id="GO:0005681">
    <property type="term" value="C:spliceosomal complex"/>
    <property type="evidence" value="ECO:0007669"/>
    <property type="project" value="TreeGrafter"/>
</dbReference>
<evidence type="ECO:0000313" key="7">
    <source>
        <dbReference type="EMBL" id="AWU78268.1"/>
    </source>
</evidence>
<dbReference type="SUPFAM" id="SSF52833">
    <property type="entry name" value="Thioredoxin-like"/>
    <property type="match status" value="1"/>
</dbReference>
<dbReference type="InterPro" id="IPR004123">
    <property type="entry name" value="Dim1"/>
</dbReference>
<evidence type="ECO:0000313" key="8">
    <source>
        <dbReference type="Proteomes" id="UP000249293"/>
    </source>
</evidence>
<keyword evidence="3 6" id="KW-0507">mRNA processing</keyword>
<keyword evidence="4 6" id="KW-0508">mRNA splicing</keyword>
<dbReference type="OrthoDB" id="147752at2759"/>
<dbReference type="Gene3D" id="3.40.30.10">
    <property type="entry name" value="Glutaredoxin"/>
    <property type="match status" value="1"/>
</dbReference>
<dbReference type="PANTHER" id="PTHR12052:SF5">
    <property type="entry name" value="THIOREDOXIN-LIKE PROTEIN 4A"/>
    <property type="match status" value="1"/>
</dbReference>
<dbReference type="Pfam" id="PF02966">
    <property type="entry name" value="DIM1"/>
    <property type="match status" value="1"/>
</dbReference>
<name>A0A2U9RBK1_PICKU</name>
<dbReference type="VEuPathDB" id="FungiDB:C5L36_0E03260"/>
<dbReference type="STRING" id="4909.A0A2U9RBK1"/>
<reference evidence="7 8" key="1">
    <citation type="submission" date="2018-06" db="EMBL/GenBank/DDBJ databases">
        <title>Population genomics shows no distinction between pathogenic Candida krusei and environmental Pichia kudriavzevii: One species, four names.</title>
        <authorList>
            <person name="Douglass A.P."/>
            <person name="Offei B."/>
            <person name="Braun-Galleani S."/>
            <person name="Coughlan A.Y."/>
            <person name="Martos A."/>
            <person name="Ortiz-Merino R.A."/>
            <person name="Byrne K.P."/>
            <person name="Wolfe K.H."/>
        </authorList>
    </citation>
    <scope>NUCLEOTIDE SEQUENCE [LARGE SCALE GENOMIC DNA]</scope>
    <source>
        <strain evidence="7 8">CBS573</strain>
    </source>
</reference>
<dbReference type="PANTHER" id="PTHR12052">
    <property type="entry name" value="THIOREDOXIN-LIKE PROTEN 4A, 4B"/>
    <property type="match status" value="1"/>
</dbReference>
<keyword evidence="5 6" id="KW-0539">Nucleus</keyword>
<dbReference type="GO" id="GO:0005682">
    <property type="term" value="C:U5 snRNP"/>
    <property type="evidence" value="ECO:0007669"/>
    <property type="project" value="UniProtKB-UniRule"/>
</dbReference>
<gene>
    <name evidence="7" type="ORF">C5L36_0E03260</name>
</gene>
<keyword evidence="8" id="KW-1185">Reference proteome</keyword>
<dbReference type="GeneID" id="40386127"/>
<dbReference type="SMART" id="SM01410">
    <property type="entry name" value="DIM1"/>
    <property type="match status" value="1"/>
</dbReference>
<evidence type="ECO:0000256" key="6">
    <source>
        <dbReference type="PIRNR" id="PIRNR017199"/>
    </source>
</evidence>
<accession>A0A2U9RBK1</accession>
<comment type="similarity">
    <text evidence="2 6">Belongs to the DIM1 family.</text>
</comment>
<dbReference type="InterPro" id="IPR036249">
    <property type="entry name" value="Thioredoxin-like_sf"/>
</dbReference>
<dbReference type="RefSeq" id="XP_029323744.1">
    <property type="nucleotide sequence ID" value="XM_029467884.1"/>
</dbReference>
<protein>
    <recommendedName>
        <fullName evidence="6">Spliceosomal protein DIB1</fullName>
    </recommendedName>
</protein>
<sequence length="151" mass="16980">MSMLVNLPTGWHVDAAILSENDRVVIIRFAKNGLSRETLSIDRILEKAAPLVAGFAAIYLCDTSTVPDFDEMYALNEGGAPFNVMFFWRNKHVMVDFGTGENNKMDFLINNVQELIDIIECVYRGAIQGKGLVVAPRDYSYMNKGGRRVRE</sequence>
<evidence type="ECO:0000256" key="4">
    <source>
        <dbReference type="ARBA" id="ARBA00023187"/>
    </source>
</evidence>
<evidence type="ECO:0000256" key="5">
    <source>
        <dbReference type="ARBA" id="ARBA00023242"/>
    </source>
</evidence>
<dbReference type="Proteomes" id="UP000249293">
    <property type="component" value="Chromosome 5"/>
</dbReference>
<dbReference type="EMBL" id="CP028777">
    <property type="protein sequence ID" value="AWU78268.1"/>
    <property type="molecule type" value="Genomic_DNA"/>
</dbReference>
<dbReference type="AlphaFoldDB" id="A0A2U9RBK1"/>
<comment type="subcellular location">
    <subcellularLocation>
        <location evidence="1 6">Nucleus</location>
    </subcellularLocation>
</comment>
<dbReference type="PIRSF" id="PIRSF017199">
    <property type="entry name" value="mRNA_splic_U5"/>
    <property type="match status" value="1"/>
</dbReference>
<proteinExistence type="inferred from homology"/>
<dbReference type="GO" id="GO:0000398">
    <property type="term" value="P:mRNA splicing, via spliceosome"/>
    <property type="evidence" value="ECO:0007669"/>
    <property type="project" value="UniProtKB-UniRule"/>
</dbReference>
<evidence type="ECO:0000256" key="2">
    <source>
        <dbReference type="ARBA" id="ARBA00008241"/>
    </source>
</evidence>
<comment type="function">
    <text evidence="6">Essential role in pre-mRNA splicing. Also essential for entry into mitosis (G2/M progression) as well as for chromosome segregation during mitosis.</text>
</comment>
<organism evidence="7 8">
    <name type="scientific">Pichia kudriavzevii</name>
    <name type="common">Yeast</name>
    <name type="synonym">Issatchenkia orientalis</name>
    <dbReference type="NCBI Taxonomy" id="4909"/>
    <lineage>
        <taxon>Eukaryota</taxon>
        <taxon>Fungi</taxon>
        <taxon>Dikarya</taxon>
        <taxon>Ascomycota</taxon>
        <taxon>Saccharomycotina</taxon>
        <taxon>Pichiomycetes</taxon>
        <taxon>Pichiales</taxon>
        <taxon>Pichiaceae</taxon>
        <taxon>Pichia</taxon>
    </lineage>
</organism>